<dbReference type="AlphaFoldDB" id="A0A2V1GPL2"/>
<dbReference type="Proteomes" id="UP000244906">
    <property type="component" value="Unassembled WGS sequence"/>
</dbReference>
<evidence type="ECO:0000313" key="1">
    <source>
        <dbReference type="EMBL" id="PVZ64519.1"/>
    </source>
</evidence>
<reference evidence="1 2" key="1">
    <citation type="submission" date="2018-04" db="EMBL/GenBank/DDBJ databases">
        <title>Thalassorhabdus spongiae gen. nov., sp. nov., isolated from a marine sponge in South-West Iceland.</title>
        <authorList>
            <person name="Knobloch S."/>
            <person name="Daussin A."/>
            <person name="Johannsson R."/>
            <person name="Marteinsson V.T."/>
        </authorList>
    </citation>
    <scope>NUCLEOTIDE SEQUENCE [LARGE SCALE GENOMIC DNA]</scope>
    <source>
        <strain evidence="1 2">Hp12</strain>
    </source>
</reference>
<keyword evidence="2" id="KW-1185">Reference proteome</keyword>
<sequence length="231" mass="25631">MWLDKSSHFWEKTMPPLPLLWIGAVGLAAAATAIIASSDDDDTGSSSLDYSEALNSRVKCRTIVIKYLVQLHRLKLEQKLNRKLCNIDHKIGNTSVSFGSDGSIKVDHDDLDRTLKSICQGIADLRCASLDITRIVDDRFRTDDAFMFDLSMEQLAITTKATREYFSATDSLTGTLLSEDDVVAKTLAHAESCYGGHSGFDADSDYYSPSEDPFFVQLKSKGFAEIDRIIE</sequence>
<organism evidence="1 2">
    <name type="scientific">Pelagibaculum spongiae</name>
    <dbReference type="NCBI Taxonomy" id="2080658"/>
    <lineage>
        <taxon>Bacteria</taxon>
        <taxon>Pseudomonadati</taxon>
        <taxon>Pseudomonadota</taxon>
        <taxon>Gammaproteobacteria</taxon>
        <taxon>Oceanospirillales</taxon>
        <taxon>Pelagibaculum</taxon>
    </lineage>
</organism>
<gene>
    <name evidence="1" type="ORF">DC094_19605</name>
</gene>
<evidence type="ECO:0000313" key="2">
    <source>
        <dbReference type="Proteomes" id="UP000244906"/>
    </source>
</evidence>
<name>A0A2V1GPL2_9GAMM</name>
<comment type="caution">
    <text evidence="1">The sequence shown here is derived from an EMBL/GenBank/DDBJ whole genome shotgun (WGS) entry which is preliminary data.</text>
</comment>
<protein>
    <submittedName>
        <fullName evidence="1">Uncharacterized protein</fullName>
    </submittedName>
</protein>
<accession>A0A2V1GPL2</accession>
<proteinExistence type="predicted"/>
<dbReference type="EMBL" id="QDDL01000012">
    <property type="protein sequence ID" value="PVZ64519.1"/>
    <property type="molecule type" value="Genomic_DNA"/>
</dbReference>